<comment type="caution">
    <text evidence="2">The sequence shown here is derived from an EMBL/GenBank/DDBJ whole genome shotgun (WGS) entry which is preliminary data.</text>
</comment>
<organism evidence="2 3">
    <name type="scientific">Symbiodinium necroappetens</name>
    <dbReference type="NCBI Taxonomy" id="1628268"/>
    <lineage>
        <taxon>Eukaryota</taxon>
        <taxon>Sar</taxon>
        <taxon>Alveolata</taxon>
        <taxon>Dinophyceae</taxon>
        <taxon>Suessiales</taxon>
        <taxon>Symbiodiniaceae</taxon>
        <taxon>Symbiodinium</taxon>
    </lineage>
</organism>
<feature type="region of interest" description="Disordered" evidence="1">
    <location>
        <begin position="96"/>
        <end position="115"/>
    </location>
</feature>
<gene>
    <name evidence="2" type="ORF">SNEC2469_LOCUS13814</name>
</gene>
<feature type="compositionally biased region" description="Low complexity" evidence="1">
    <location>
        <begin position="30"/>
        <end position="39"/>
    </location>
</feature>
<dbReference type="Proteomes" id="UP000601435">
    <property type="component" value="Unassembled WGS sequence"/>
</dbReference>
<proteinExistence type="predicted"/>
<keyword evidence="3" id="KW-1185">Reference proteome</keyword>
<protein>
    <submittedName>
        <fullName evidence="2">Uncharacterized protein</fullName>
    </submittedName>
</protein>
<name>A0A812SN58_9DINO</name>
<accession>A0A812SN58</accession>
<dbReference type="EMBL" id="CAJNJA010022082">
    <property type="protein sequence ID" value="CAE7486452.1"/>
    <property type="molecule type" value="Genomic_DNA"/>
</dbReference>
<evidence type="ECO:0000313" key="2">
    <source>
        <dbReference type="EMBL" id="CAE7486452.1"/>
    </source>
</evidence>
<reference evidence="2" key="1">
    <citation type="submission" date="2021-02" db="EMBL/GenBank/DDBJ databases">
        <authorList>
            <person name="Dougan E. K."/>
            <person name="Rhodes N."/>
            <person name="Thang M."/>
            <person name="Chan C."/>
        </authorList>
    </citation>
    <scope>NUCLEOTIDE SEQUENCE</scope>
</reference>
<feature type="compositionally biased region" description="Basic and acidic residues" evidence="1">
    <location>
        <begin position="96"/>
        <end position="114"/>
    </location>
</feature>
<feature type="region of interest" description="Disordered" evidence="1">
    <location>
        <begin position="542"/>
        <end position="580"/>
    </location>
</feature>
<sequence length="580" mass="64072">VDLASDDLEWVPYIASLPFFHISYPGTVPDSTSSTTGDTPLEETSESEGSLHGSIGEHVVEHVFYGFTDFADLTLAFLHGTITGVLDSGYSDESGAERRFHYETPSEQATEKGAGKGSTNFHLSIRFHYNTCQLSCGVDFHSRAFQESLHIHSIVRDQGGLGYMAFPMGFGLELEPGLQQLELEVISTCVFSIGSGGPNILSTAWVCMRDPWANSKSLRCEGLHYQCIAIALARERSHLIDFRLSMSTLENIFKEEKVPAELSTELSRILTINSFACLTSSADQLEEAIRDAVPGTLHASLNPVCIACLKAAYHRCLTSVVSVSASPSPSTQSPPSSLSASSTWTDTFPAKLGHEKVSALKTKFEADYPSEILDQSTMPSSRLLATVNKQCQEKHYSYVAWKHRISEEKLEDMHSNRPRKVARFGDFIFDEVPFREIPDSGISQMFLLHLLDLVAFAFCLLEAAHLSSFRSYSKLFLKLAFQKQAGDSGLRSPNVHEMQLADKEAWRCICDLANSGWTLDDALHEVVQVRCILHIHLQPRAMSAKPRPPLKPPGPPTITDRNGKGRDSKGKGKGQIQDQE</sequence>
<feature type="region of interest" description="Disordered" evidence="1">
    <location>
        <begin position="30"/>
        <end position="52"/>
    </location>
</feature>
<feature type="compositionally biased region" description="Pro residues" evidence="1">
    <location>
        <begin position="546"/>
        <end position="556"/>
    </location>
</feature>
<feature type="compositionally biased region" description="Basic and acidic residues" evidence="1">
    <location>
        <begin position="561"/>
        <end position="570"/>
    </location>
</feature>
<dbReference type="AlphaFoldDB" id="A0A812SN58"/>
<evidence type="ECO:0000313" key="3">
    <source>
        <dbReference type="Proteomes" id="UP000601435"/>
    </source>
</evidence>
<dbReference type="OrthoDB" id="430141at2759"/>
<evidence type="ECO:0000256" key="1">
    <source>
        <dbReference type="SAM" id="MobiDB-lite"/>
    </source>
</evidence>
<feature type="non-terminal residue" evidence="2">
    <location>
        <position position="1"/>
    </location>
</feature>